<comment type="subcellular location">
    <subcellularLocation>
        <location evidence="1">Cell membrane</location>
        <topology evidence="1">Multi-pass membrane protein</topology>
    </subcellularLocation>
</comment>
<feature type="transmembrane region" description="Helical" evidence="7">
    <location>
        <begin position="53"/>
        <end position="76"/>
    </location>
</feature>
<dbReference type="InterPro" id="IPR011701">
    <property type="entry name" value="MFS"/>
</dbReference>
<feature type="transmembrane region" description="Helical" evidence="7">
    <location>
        <begin position="372"/>
        <end position="395"/>
    </location>
</feature>
<evidence type="ECO:0000256" key="5">
    <source>
        <dbReference type="ARBA" id="ARBA00022989"/>
    </source>
</evidence>
<evidence type="ECO:0000256" key="2">
    <source>
        <dbReference type="ARBA" id="ARBA00022448"/>
    </source>
</evidence>
<evidence type="ECO:0000256" key="3">
    <source>
        <dbReference type="ARBA" id="ARBA00022475"/>
    </source>
</evidence>
<name>A0A545U7D6_9GAMM</name>
<keyword evidence="4 7" id="KW-0812">Transmembrane</keyword>
<dbReference type="SUPFAM" id="SSF103473">
    <property type="entry name" value="MFS general substrate transporter"/>
    <property type="match status" value="1"/>
</dbReference>
<evidence type="ECO:0000256" key="6">
    <source>
        <dbReference type="ARBA" id="ARBA00023136"/>
    </source>
</evidence>
<feature type="transmembrane region" description="Helical" evidence="7">
    <location>
        <begin position="335"/>
        <end position="360"/>
    </location>
</feature>
<dbReference type="PANTHER" id="PTHR43266:SF2">
    <property type="entry name" value="MAJOR FACILITATOR SUPERFAMILY (MFS) PROFILE DOMAIN-CONTAINING PROTEIN"/>
    <property type="match status" value="1"/>
</dbReference>
<dbReference type="InterPro" id="IPR020846">
    <property type="entry name" value="MFS_dom"/>
</dbReference>
<evidence type="ECO:0000259" key="8">
    <source>
        <dbReference type="PROSITE" id="PS50850"/>
    </source>
</evidence>
<dbReference type="OrthoDB" id="9803968at2"/>
<dbReference type="RefSeq" id="WP_142933057.1">
    <property type="nucleotide sequence ID" value="NZ_ML660168.1"/>
</dbReference>
<gene>
    <name evidence="9" type="ORF">FLL46_19635</name>
</gene>
<keyword evidence="2" id="KW-0813">Transport</keyword>
<protein>
    <submittedName>
        <fullName evidence="9">MFS transporter</fullName>
    </submittedName>
</protein>
<comment type="caution">
    <text evidence="9">The sequence shown here is derived from an EMBL/GenBank/DDBJ whole genome shotgun (WGS) entry which is preliminary data.</text>
</comment>
<feature type="transmembrane region" description="Helical" evidence="7">
    <location>
        <begin position="177"/>
        <end position="194"/>
    </location>
</feature>
<keyword evidence="3" id="KW-1003">Cell membrane</keyword>
<dbReference type="CDD" id="cd06173">
    <property type="entry name" value="MFS_MefA_like"/>
    <property type="match status" value="1"/>
</dbReference>
<feature type="domain" description="Major facilitator superfamily (MFS) profile" evidence="8">
    <location>
        <begin position="13"/>
        <end position="427"/>
    </location>
</feature>
<dbReference type="GO" id="GO:0016746">
    <property type="term" value="F:acyltransferase activity"/>
    <property type="evidence" value="ECO:0007669"/>
    <property type="project" value="InterPro"/>
</dbReference>
<dbReference type="SUPFAM" id="SSF69593">
    <property type="entry name" value="Glycerol-3-phosphate (1)-acyltransferase"/>
    <property type="match status" value="1"/>
</dbReference>
<organism evidence="9 10">
    <name type="scientific">Aliikangiella coralliicola</name>
    <dbReference type="NCBI Taxonomy" id="2592383"/>
    <lineage>
        <taxon>Bacteria</taxon>
        <taxon>Pseudomonadati</taxon>
        <taxon>Pseudomonadota</taxon>
        <taxon>Gammaproteobacteria</taxon>
        <taxon>Oceanospirillales</taxon>
        <taxon>Pleioneaceae</taxon>
        <taxon>Aliikangiella</taxon>
    </lineage>
</organism>
<dbReference type="PANTHER" id="PTHR43266">
    <property type="entry name" value="MACROLIDE-EFFLUX PROTEIN"/>
    <property type="match status" value="1"/>
</dbReference>
<evidence type="ECO:0000256" key="4">
    <source>
        <dbReference type="ARBA" id="ARBA00022692"/>
    </source>
</evidence>
<evidence type="ECO:0000313" key="9">
    <source>
        <dbReference type="EMBL" id="TQV85380.1"/>
    </source>
</evidence>
<dbReference type="EMBL" id="VIKS01000012">
    <property type="protein sequence ID" value="TQV85380.1"/>
    <property type="molecule type" value="Genomic_DNA"/>
</dbReference>
<feature type="transmembrane region" description="Helical" evidence="7">
    <location>
        <begin position="401"/>
        <end position="420"/>
    </location>
</feature>
<proteinExistence type="predicted"/>
<keyword evidence="5 7" id="KW-1133">Transmembrane helix</keyword>
<sequence length="624" mass="68900">MSHSQFSLLKEKRFLPFFITQALGALNDNVFKNALIILISYKTAQNLPLNSAILVNVAAILFILPFFIFSATAGQLAEKFEKSRSIRFVKLAEIIIMSLAVIGIYTNSVNWLLFVLFLMGFQSAIFGPLKYGLLPQHLHTEELVGGNALVESGTFIAILLGTIIGGALLGIELNWELYLSITLLAFSIAGYLASRKIPHTPAVVPDLKINWNPATEMVRNFKFMATDKTVFLAILGISWFWFYGAVYLTQIPNYTKSTLAGTESVATLFLTAFTLGIGIGSILCEKLSAGRVEVGLVPIGAFGLSLFGYDLYLANTASGLEPIYNFKEFLVLDNSWRVLLDAVLIGIFGGLFTVPLYALIQKIGNQKHMSRLIAGLNIMNAFFMVVSGGFAILLLQSGFTIPELFLATAGVNLLVAIYIFTKAPEFIFRFITWLLVNTIYRIRDINLQVVPKHGACVLVCNHVSFIDALIIAGYCKRNIRFVMYHKIFKTPIIGTFFKMANAIPIAPAHEDKNLMQSAFDKIASELEAGRVVCIFPEGKLTPDGEIGEFRKGIEKIIQRTPVPVVPLALKGLWGSWFSRFNGKAMTGIPKKFMAKIQLVAGESIAPEDVSAEMLFEKVSHLKNS</sequence>
<feature type="transmembrane region" description="Helical" evidence="7">
    <location>
        <begin position="88"/>
        <end position="105"/>
    </location>
</feature>
<dbReference type="Gene3D" id="1.20.1250.20">
    <property type="entry name" value="MFS general substrate transporter like domains"/>
    <property type="match status" value="1"/>
</dbReference>
<dbReference type="AlphaFoldDB" id="A0A545U7D6"/>
<dbReference type="InterPro" id="IPR036259">
    <property type="entry name" value="MFS_trans_sf"/>
</dbReference>
<keyword evidence="10" id="KW-1185">Reference proteome</keyword>
<evidence type="ECO:0000313" key="10">
    <source>
        <dbReference type="Proteomes" id="UP000315439"/>
    </source>
</evidence>
<dbReference type="GO" id="GO:0022857">
    <property type="term" value="F:transmembrane transporter activity"/>
    <property type="evidence" value="ECO:0007669"/>
    <property type="project" value="InterPro"/>
</dbReference>
<feature type="transmembrane region" description="Helical" evidence="7">
    <location>
        <begin position="296"/>
        <end position="315"/>
    </location>
</feature>
<dbReference type="Pfam" id="PF01553">
    <property type="entry name" value="Acyltransferase"/>
    <property type="match status" value="1"/>
</dbReference>
<dbReference type="Proteomes" id="UP000315439">
    <property type="component" value="Unassembled WGS sequence"/>
</dbReference>
<dbReference type="CDD" id="cd07989">
    <property type="entry name" value="LPLAT_AGPAT-like"/>
    <property type="match status" value="1"/>
</dbReference>
<evidence type="ECO:0000256" key="1">
    <source>
        <dbReference type="ARBA" id="ARBA00004651"/>
    </source>
</evidence>
<feature type="transmembrane region" description="Helical" evidence="7">
    <location>
        <begin position="229"/>
        <end position="246"/>
    </location>
</feature>
<dbReference type="SMART" id="SM00563">
    <property type="entry name" value="PlsC"/>
    <property type="match status" value="1"/>
</dbReference>
<keyword evidence="6 7" id="KW-0472">Membrane</keyword>
<feature type="transmembrane region" description="Helical" evidence="7">
    <location>
        <begin position="266"/>
        <end position="284"/>
    </location>
</feature>
<accession>A0A545U7D6</accession>
<dbReference type="InterPro" id="IPR002123">
    <property type="entry name" value="Plipid/glycerol_acylTrfase"/>
</dbReference>
<feature type="transmembrane region" description="Helical" evidence="7">
    <location>
        <begin position="149"/>
        <end position="171"/>
    </location>
</feature>
<dbReference type="PROSITE" id="PS50850">
    <property type="entry name" value="MFS"/>
    <property type="match status" value="1"/>
</dbReference>
<dbReference type="GO" id="GO:0005886">
    <property type="term" value="C:plasma membrane"/>
    <property type="evidence" value="ECO:0007669"/>
    <property type="project" value="UniProtKB-SubCell"/>
</dbReference>
<evidence type="ECO:0000256" key="7">
    <source>
        <dbReference type="SAM" id="Phobius"/>
    </source>
</evidence>
<dbReference type="Pfam" id="PF07690">
    <property type="entry name" value="MFS_1"/>
    <property type="match status" value="1"/>
</dbReference>
<reference evidence="9 10" key="1">
    <citation type="submission" date="2019-07" db="EMBL/GenBank/DDBJ databases">
        <title>Draft genome for Aliikangiella sp. M105.</title>
        <authorList>
            <person name="Wang G."/>
        </authorList>
    </citation>
    <scope>NUCLEOTIDE SEQUENCE [LARGE SCALE GENOMIC DNA]</scope>
    <source>
        <strain evidence="9 10">M105</strain>
    </source>
</reference>